<dbReference type="Proteomes" id="UP000746612">
    <property type="component" value="Unassembled WGS sequence"/>
</dbReference>
<evidence type="ECO:0000313" key="3">
    <source>
        <dbReference type="Proteomes" id="UP000746612"/>
    </source>
</evidence>
<dbReference type="OrthoDB" id="5365129at2759"/>
<protein>
    <submittedName>
        <fullName evidence="1">Uncharacterized protein</fullName>
    </submittedName>
</protein>
<dbReference type="AlphaFoldDB" id="A0A2H3G3C7"/>
<sequence length="312" mass="33809">MVDVIGLVSGVLTIVSFIQSQIPDKPKEGAAVRIKAGSGGTDDEGSGGEVSAAYAWNFDNNYLGRGDGGSMEQGGVVDTVIDSFSGGARAEYIGISVARDAVCVAWISVKQFDQTTGGAWTGDIGYECGQAWYANKEMAGYIDDGETEEYIPRCTWLDAALKEDTESASLKFDTTAYGKKVKDTVDNKDACKYTLWGEDDAPISGTPGKRANRPRRPWMEHKLVVSNLTQHKAEDLCSSATSWGPDFIGTDGQFCDMGTKKLTPLCSTKDVDGCIVVDDDKKALSRRSRVAKRDAHITHKTYKAIDHWESSK</sequence>
<accession>A0A2H3G3C7</accession>
<reference evidence="2" key="1">
    <citation type="submission" date="2019-04" db="EMBL/GenBank/DDBJ databases">
        <authorList>
            <person name="Melise S."/>
            <person name="Noan J."/>
            <person name="Okalmin O."/>
        </authorList>
    </citation>
    <scope>NUCLEOTIDE SEQUENCE</scope>
    <source>
        <strain evidence="2">FN9</strain>
    </source>
</reference>
<gene>
    <name evidence="2" type="ORF">FUG_LOCUS230265</name>
    <name evidence="1" type="ORF">MDCFG202_LOCUS592366</name>
</gene>
<dbReference type="EMBL" id="CAJPIJ010000212">
    <property type="protein sequence ID" value="CAG2010094.1"/>
    <property type="molecule type" value="Genomic_DNA"/>
</dbReference>
<organism evidence="1 3">
    <name type="scientific">Gibberella zeae</name>
    <name type="common">Wheat head blight fungus</name>
    <name type="synonym">Fusarium graminearum</name>
    <dbReference type="NCBI Taxonomy" id="5518"/>
    <lineage>
        <taxon>Eukaryota</taxon>
        <taxon>Fungi</taxon>
        <taxon>Dikarya</taxon>
        <taxon>Ascomycota</taxon>
        <taxon>Pezizomycotina</taxon>
        <taxon>Sordariomycetes</taxon>
        <taxon>Hypocreomycetidae</taxon>
        <taxon>Hypocreales</taxon>
        <taxon>Nectriaceae</taxon>
        <taxon>Fusarium</taxon>
    </lineage>
</organism>
<evidence type="ECO:0000313" key="1">
    <source>
        <dbReference type="EMBL" id="CAG2010094.1"/>
    </source>
</evidence>
<reference evidence="1" key="2">
    <citation type="submission" date="2021-03" db="EMBL/GenBank/DDBJ databases">
        <authorList>
            <person name="Alouane T."/>
            <person name="Langin T."/>
            <person name="Bonhomme L."/>
        </authorList>
    </citation>
    <scope>NUCLEOTIDE SEQUENCE</scope>
    <source>
        <strain evidence="1">MDC_Fg202</strain>
    </source>
</reference>
<proteinExistence type="predicted"/>
<name>A0A2H3G3C7_GIBZA</name>
<dbReference type="EMBL" id="CAAKMV010000126">
    <property type="protein sequence ID" value="VIO56889.1"/>
    <property type="molecule type" value="Genomic_DNA"/>
</dbReference>
<evidence type="ECO:0000313" key="2">
    <source>
        <dbReference type="EMBL" id="VIO56889.1"/>
    </source>
</evidence>